<feature type="signal peptide" evidence="2">
    <location>
        <begin position="1"/>
        <end position="19"/>
    </location>
</feature>
<proteinExistence type="predicted"/>
<gene>
    <name evidence="3" type="ORF">AMLFYP55_00294</name>
</gene>
<feature type="compositionally biased region" description="Low complexity" evidence="1">
    <location>
        <begin position="24"/>
        <end position="35"/>
    </location>
</feature>
<dbReference type="OrthoDB" id="198224at2"/>
<keyword evidence="2" id="KW-0732">Signal</keyword>
<protein>
    <submittedName>
        <fullName evidence="3">Uncharacterized protein</fullName>
    </submittedName>
</protein>
<dbReference type="NCBIfam" id="NF040466">
    <property type="entry name" value="ydjY_domain"/>
    <property type="match status" value="1"/>
</dbReference>
<evidence type="ECO:0000313" key="3">
    <source>
        <dbReference type="EMBL" id="VYS77344.1"/>
    </source>
</evidence>
<dbReference type="RefSeq" id="WP_102722687.1">
    <property type="nucleotide sequence ID" value="NZ_CACRSS010000001.1"/>
</dbReference>
<dbReference type="EMBL" id="CACRSS010000001">
    <property type="protein sequence ID" value="VYS77344.1"/>
    <property type="molecule type" value="Genomic_DNA"/>
</dbReference>
<evidence type="ECO:0000256" key="2">
    <source>
        <dbReference type="SAM" id="SignalP"/>
    </source>
</evidence>
<evidence type="ECO:0000256" key="1">
    <source>
        <dbReference type="SAM" id="MobiDB-lite"/>
    </source>
</evidence>
<feature type="region of interest" description="Disordered" evidence="1">
    <location>
        <begin position="24"/>
        <end position="48"/>
    </location>
</feature>
<sequence length="261" mass="29318">MFLKFTITLLACSWGFAHAQDVSAPAGDPDASAPEEAPREVPLPDGKTVPKFEPLDEHRIKIGNVIVNHKERTVSFQAQVNMQEGILEYICCMPNGKLHESLLVTEADPLHISLGMTLLKFHRFEKFFPVRDENFEWLPFTEPKPADYADSYVQVAMTYTENGKEQKSDFSDMVVNSQTRKGLDPNDWLYTNSFFYEGAYQASLSGEVISIFASRTSPINYIGDFHDGVNDTGWIVNPKKNLPPGTNVTVTISQKPVQPKQ</sequence>
<name>A0A6N2R9D0_9BACT</name>
<dbReference type="AlphaFoldDB" id="A0A6N2R9D0"/>
<reference evidence="3" key="1">
    <citation type="submission" date="2019-11" db="EMBL/GenBank/DDBJ databases">
        <authorList>
            <person name="Feng L."/>
        </authorList>
    </citation>
    <scope>NUCLEOTIDE SEQUENCE</scope>
    <source>
        <strain evidence="3">AMuciniphilaLFYP55</strain>
    </source>
</reference>
<organism evidence="3">
    <name type="scientific">Akkermansia muciniphila</name>
    <dbReference type="NCBI Taxonomy" id="239935"/>
    <lineage>
        <taxon>Bacteria</taxon>
        <taxon>Pseudomonadati</taxon>
        <taxon>Verrucomicrobiota</taxon>
        <taxon>Verrucomicrobiia</taxon>
        <taxon>Verrucomicrobiales</taxon>
        <taxon>Akkermansiaceae</taxon>
        <taxon>Akkermansia</taxon>
    </lineage>
</organism>
<dbReference type="InterPro" id="IPR047750">
    <property type="entry name" value="YdjY-like"/>
</dbReference>
<feature type="chain" id="PRO_5026773474" evidence="2">
    <location>
        <begin position="20"/>
        <end position="261"/>
    </location>
</feature>
<accession>A0A6N2R9D0</accession>